<evidence type="ECO:0000313" key="3">
    <source>
        <dbReference type="Proteomes" id="UP001519460"/>
    </source>
</evidence>
<gene>
    <name evidence="2" type="ORF">BaRGS_00000735</name>
</gene>
<dbReference type="EMBL" id="JACVVK020000003">
    <property type="protein sequence ID" value="KAK7507770.1"/>
    <property type="molecule type" value="Genomic_DNA"/>
</dbReference>
<sequence>FSDVVIFSAFLPVDSSCEKVSIVVEFEVLAREQPPAPMQGLSRSTCIGKAGSGGLVGFQPFGVFRKPATESPVTAHTRLFAEVSGFSYIAVTCRFCSFTLEELLLIISRDYRVWAERGQASVASDASHGAGDVGQGADEPKVKAESVVRRLGELR</sequence>
<accession>A0ABD0M758</accession>
<reference evidence="2 3" key="1">
    <citation type="journal article" date="2023" name="Sci. Data">
        <title>Genome assembly of the Korean intertidal mud-creeper Batillaria attramentaria.</title>
        <authorList>
            <person name="Patra A.K."/>
            <person name="Ho P.T."/>
            <person name="Jun S."/>
            <person name="Lee S.J."/>
            <person name="Kim Y."/>
            <person name="Won Y.J."/>
        </authorList>
    </citation>
    <scope>NUCLEOTIDE SEQUENCE [LARGE SCALE GENOMIC DNA]</scope>
    <source>
        <strain evidence="2">Wonlab-2016</strain>
    </source>
</reference>
<comment type="caution">
    <text evidence="2">The sequence shown here is derived from an EMBL/GenBank/DDBJ whole genome shotgun (WGS) entry which is preliminary data.</text>
</comment>
<proteinExistence type="predicted"/>
<dbReference type="AlphaFoldDB" id="A0ABD0M758"/>
<dbReference type="Proteomes" id="UP001519460">
    <property type="component" value="Unassembled WGS sequence"/>
</dbReference>
<feature type="region of interest" description="Disordered" evidence="1">
    <location>
        <begin position="125"/>
        <end position="144"/>
    </location>
</feature>
<evidence type="ECO:0000256" key="1">
    <source>
        <dbReference type="SAM" id="MobiDB-lite"/>
    </source>
</evidence>
<evidence type="ECO:0000313" key="2">
    <source>
        <dbReference type="EMBL" id="KAK7507770.1"/>
    </source>
</evidence>
<name>A0ABD0M758_9CAEN</name>
<keyword evidence="3" id="KW-1185">Reference proteome</keyword>
<feature type="non-terminal residue" evidence="2">
    <location>
        <position position="1"/>
    </location>
</feature>
<protein>
    <submittedName>
        <fullName evidence="2">Uncharacterized protein</fullName>
    </submittedName>
</protein>
<organism evidence="2 3">
    <name type="scientific">Batillaria attramentaria</name>
    <dbReference type="NCBI Taxonomy" id="370345"/>
    <lineage>
        <taxon>Eukaryota</taxon>
        <taxon>Metazoa</taxon>
        <taxon>Spiralia</taxon>
        <taxon>Lophotrochozoa</taxon>
        <taxon>Mollusca</taxon>
        <taxon>Gastropoda</taxon>
        <taxon>Caenogastropoda</taxon>
        <taxon>Sorbeoconcha</taxon>
        <taxon>Cerithioidea</taxon>
        <taxon>Batillariidae</taxon>
        <taxon>Batillaria</taxon>
    </lineage>
</organism>